<organism evidence="2 3">
    <name type="scientific">Xenorhabdus innexi</name>
    <dbReference type="NCBI Taxonomy" id="290109"/>
    <lineage>
        <taxon>Bacteria</taxon>
        <taxon>Pseudomonadati</taxon>
        <taxon>Pseudomonadota</taxon>
        <taxon>Gammaproteobacteria</taxon>
        <taxon>Enterobacterales</taxon>
        <taxon>Morganellaceae</taxon>
        <taxon>Xenorhabdus</taxon>
    </lineage>
</organism>
<dbReference type="EMBL" id="FTLG01000237">
    <property type="protein sequence ID" value="SIP74991.1"/>
    <property type="molecule type" value="Genomic_DNA"/>
</dbReference>
<proteinExistence type="predicted"/>
<evidence type="ECO:0000313" key="4">
    <source>
        <dbReference type="Proteomes" id="UP000224871"/>
    </source>
</evidence>
<dbReference type="AlphaFoldDB" id="A0A1N6N1M0"/>
<dbReference type="Proteomes" id="UP000196435">
    <property type="component" value="Unassembled WGS sequence"/>
</dbReference>
<accession>A0A1N6N1M0</accession>
<name>A0A1N6N1M0_9GAMM</name>
<reference evidence="1 4" key="3">
    <citation type="journal article" date="2017" name="Nat. Microbiol.">
        <title>Natural product diversity associated with the nematode symbionts Photorhabdus and Xenorhabdus.</title>
        <authorList>
            <person name="Tobias N.J."/>
            <person name="Wolff H."/>
            <person name="Djahanschiri B."/>
            <person name="Grundmann F."/>
            <person name="Kronenwerth M."/>
            <person name="Shi Y.M."/>
            <person name="Simonyi S."/>
            <person name="Grun P."/>
            <person name="Shapiro-Ilan D."/>
            <person name="Pidot S.J."/>
            <person name="Stinear T.P."/>
            <person name="Ebersberger I."/>
            <person name="Bode H.B."/>
        </authorList>
    </citation>
    <scope>NUCLEOTIDE SEQUENCE [LARGE SCALE GENOMIC DNA]</scope>
    <source>
        <strain evidence="1 4">DSM 16336</strain>
    </source>
</reference>
<keyword evidence="4" id="KW-1185">Reference proteome</keyword>
<evidence type="ECO:0000313" key="1">
    <source>
        <dbReference type="EMBL" id="PHM37228.1"/>
    </source>
</evidence>
<sequence length="194" mass="22382">MFGSRNCNFDIEVKEVTSEEASIALKRILETLDCSWECSEPLYSPRFDNEQIAWNHRYNDTRKILRFLKNNTGSSSNRSNELNKNIFLIAYFRGVPIGASLLCRERNDSLKVRFLATHQGIRGCGALLIESAVNKSKQMGMEGKLELAPLKRAEGAYMNMGFIGNGEYMVLRPNESSEQWMWNEEKQCYKYKLK</sequence>
<evidence type="ECO:0000313" key="3">
    <source>
        <dbReference type="Proteomes" id="UP000196435"/>
    </source>
</evidence>
<dbReference type="SUPFAM" id="SSF55729">
    <property type="entry name" value="Acyl-CoA N-acyltransferases (Nat)"/>
    <property type="match status" value="1"/>
</dbReference>
<dbReference type="RefSeq" id="WP_086954276.1">
    <property type="nucleotide sequence ID" value="NZ_CAWNQC010000292.1"/>
</dbReference>
<protein>
    <submittedName>
        <fullName evidence="1">N-acetyltransferase</fullName>
    </submittedName>
</protein>
<dbReference type="InterPro" id="IPR016181">
    <property type="entry name" value="Acyl_CoA_acyltransferase"/>
</dbReference>
<dbReference type="Proteomes" id="UP000224871">
    <property type="component" value="Unassembled WGS sequence"/>
</dbReference>
<dbReference type="Gene3D" id="3.40.630.30">
    <property type="match status" value="1"/>
</dbReference>
<gene>
    <name evidence="1" type="ORF">Xinn_01195</name>
    <name evidence="2" type="ORF">XIS1_900026</name>
</gene>
<reference evidence="2" key="1">
    <citation type="submission" date="2016-12" db="EMBL/GenBank/DDBJ databases">
        <authorList>
            <person name="Song W.-J."/>
            <person name="Kurnit D.M."/>
        </authorList>
    </citation>
    <scope>NUCLEOTIDE SEQUENCE [LARGE SCALE GENOMIC DNA]</scope>
    <source>
        <strain evidence="2">HGB1681</strain>
    </source>
</reference>
<reference evidence="3" key="2">
    <citation type="submission" date="2016-12" db="EMBL/GenBank/DDBJ databases">
        <authorList>
            <person name="Gaudriault S."/>
        </authorList>
    </citation>
    <scope>NUCLEOTIDE SEQUENCE [LARGE SCALE GENOMIC DNA]</scope>
    <source>
        <strain evidence="3">HGB1681 (deposited as PTA-6826 in the American Type Culture Collection)</strain>
    </source>
</reference>
<dbReference type="OrthoDB" id="6442235at2"/>
<evidence type="ECO:0000313" key="2">
    <source>
        <dbReference type="EMBL" id="SIP74991.1"/>
    </source>
</evidence>
<dbReference type="EMBL" id="NIBU01000009">
    <property type="protein sequence ID" value="PHM37228.1"/>
    <property type="molecule type" value="Genomic_DNA"/>
</dbReference>